<feature type="domain" description="NlpC/P60" evidence="7">
    <location>
        <begin position="315"/>
        <end position="430"/>
    </location>
</feature>
<feature type="compositionally biased region" description="Pro residues" evidence="5">
    <location>
        <begin position="83"/>
        <end position="95"/>
    </location>
</feature>
<dbReference type="EMBL" id="LNSV01000034">
    <property type="protein sequence ID" value="KUH37971.1"/>
    <property type="molecule type" value="Genomic_DNA"/>
</dbReference>
<comment type="caution">
    <text evidence="8">The sequence shown here is derived from an EMBL/GenBank/DDBJ whole genome shotgun (WGS) entry which is preliminary data.</text>
</comment>
<feature type="compositionally biased region" description="Low complexity" evidence="5">
    <location>
        <begin position="40"/>
        <end position="50"/>
    </location>
</feature>
<keyword evidence="9" id="KW-1185">Reference proteome</keyword>
<dbReference type="Proteomes" id="UP000054011">
    <property type="component" value="Unassembled WGS sequence"/>
</dbReference>
<dbReference type="PANTHER" id="PTHR47359">
    <property type="entry name" value="PEPTIDOGLYCAN DL-ENDOPEPTIDASE CWLO"/>
    <property type="match status" value="1"/>
</dbReference>
<keyword evidence="6" id="KW-0732">Signal</keyword>
<dbReference type="GO" id="GO:0008234">
    <property type="term" value="F:cysteine-type peptidase activity"/>
    <property type="evidence" value="ECO:0007669"/>
    <property type="project" value="UniProtKB-KW"/>
</dbReference>
<dbReference type="SUPFAM" id="SSF54001">
    <property type="entry name" value="Cysteine proteinases"/>
    <property type="match status" value="1"/>
</dbReference>
<evidence type="ECO:0000256" key="6">
    <source>
        <dbReference type="SAM" id="SignalP"/>
    </source>
</evidence>
<dbReference type="InterPro" id="IPR000064">
    <property type="entry name" value="NLP_P60_dom"/>
</dbReference>
<evidence type="ECO:0000256" key="1">
    <source>
        <dbReference type="ARBA" id="ARBA00007074"/>
    </source>
</evidence>
<feature type="chain" id="PRO_5039398364" description="NlpC/P60 domain-containing protein" evidence="6">
    <location>
        <begin position="44"/>
        <end position="430"/>
    </location>
</feature>
<dbReference type="PANTHER" id="PTHR47359:SF3">
    <property type="entry name" value="NLP_P60 DOMAIN-CONTAINING PROTEIN-RELATED"/>
    <property type="match status" value="1"/>
</dbReference>
<evidence type="ECO:0000256" key="3">
    <source>
        <dbReference type="ARBA" id="ARBA00022801"/>
    </source>
</evidence>
<organism evidence="8 9">
    <name type="scientific">Streptomyces kanasensis</name>
    <dbReference type="NCBI Taxonomy" id="936756"/>
    <lineage>
        <taxon>Bacteria</taxon>
        <taxon>Bacillati</taxon>
        <taxon>Actinomycetota</taxon>
        <taxon>Actinomycetes</taxon>
        <taxon>Kitasatosporales</taxon>
        <taxon>Streptomycetaceae</taxon>
        <taxon>Streptomyces</taxon>
    </lineage>
</organism>
<dbReference type="RefSeq" id="WP_058942738.1">
    <property type="nucleotide sequence ID" value="NZ_LNSV01000034.1"/>
</dbReference>
<keyword evidence="3" id="KW-0378">Hydrolase</keyword>
<accession>A0A124ECK4</accession>
<dbReference type="InterPro" id="IPR051794">
    <property type="entry name" value="PG_Endopeptidase_C40"/>
</dbReference>
<reference evidence="8 9" key="1">
    <citation type="submission" date="2015-11" db="EMBL/GenBank/DDBJ databases">
        <title>Genome-wide analysis reveals the secondary metabolome in Streptomyces kanasensis ZX01.</title>
        <authorList>
            <person name="Zhang G."/>
            <person name="Han L."/>
            <person name="Feng J."/>
            <person name="Zhang X."/>
        </authorList>
    </citation>
    <scope>NUCLEOTIDE SEQUENCE [LARGE SCALE GENOMIC DNA]</scope>
    <source>
        <strain evidence="8 9">ZX01</strain>
    </source>
</reference>
<feature type="compositionally biased region" description="Pro residues" evidence="5">
    <location>
        <begin position="124"/>
        <end position="142"/>
    </location>
</feature>
<dbReference type="GO" id="GO:0006508">
    <property type="term" value="P:proteolysis"/>
    <property type="evidence" value="ECO:0007669"/>
    <property type="project" value="UniProtKB-KW"/>
</dbReference>
<protein>
    <recommendedName>
        <fullName evidence="7">NlpC/P60 domain-containing protein</fullName>
    </recommendedName>
</protein>
<dbReference type="InterPro" id="IPR038765">
    <property type="entry name" value="Papain-like_cys_pep_sf"/>
</dbReference>
<dbReference type="Gene3D" id="3.90.1720.10">
    <property type="entry name" value="endopeptidase domain like (from Nostoc punctiforme)"/>
    <property type="match status" value="1"/>
</dbReference>
<evidence type="ECO:0000256" key="2">
    <source>
        <dbReference type="ARBA" id="ARBA00022670"/>
    </source>
</evidence>
<dbReference type="STRING" id="936756.ATE80_15145"/>
<feature type="signal peptide" evidence="6">
    <location>
        <begin position="1"/>
        <end position="43"/>
    </location>
</feature>
<feature type="compositionally biased region" description="Low complexity" evidence="5">
    <location>
        <begin position="249"/>
        <end position="267"/>
    </location>
</feature>
<evidence type="ECO:0000256" key="5">
    <source>
        <dbReference type="SAM" id="MobiDB-lite"/>
    </source>
</evidence>
<evidence type="ECO:0000256" key="4">
    <source>
        <dbReference type="ARBA" id="ARBA00022807"/>
    </source>
</evidence>
<name>A0A124ECK4_9ACTN</name>
<sequence length="430" mass="41891">MASHRKPRDRTTARTVRAHSPAVGFTTAALASVTLLSSQPAAAGPAVAAPGPGGGPTVDEVQRKVDDLYRLAGTAAQRYPSHPAYPAPGPAVEPPRPGDRVGGGGGGGAREGGAVRGRLLDAPGPAPAPAPDRVPAPAPAPVPVSEGAGVVAAPVPESPAVSRAAVRTAKRTVQAKLAGARALVARAADAGHRVPGAAPAGRAWEGPGGPAWEGRPWQTPAPSVPELPPAPADGVAGAEGPAGPGCPTGTGTDTATATATDLDLGTRTGTGAGGGPRAAAMAGTVDTTGTVSTARGADVDGAVGAARVVDRSGYAAEAAKVLAFARAQLGKPYVRGASGPSSYDCSGLTRAAWKAAGVELPRTAAEQLAAGRPVAAEELLPGDLVLLDRQPGHVGIYAGDGTVIHAPGPGAGVRAEPLSPTEVAGVARPA</sequence>
<evidence type="ECO:0000313" key="9">
    <source>
        <dbReference type="Proteomes" id="UP000054011"/>
    </source>
</evidence>
<feature type="region of interest" description="Disordered" evidence="5">
    <location>
        <begin position="76"/>
        <end position="146"/>
    </location>
</feature>
<feature type="compositionally biased region" description="Gly residues" evidence="5">
    <location>
        <begin position="100"/>
        <end position="115"/>
    </location>
</feature>
<feature type="region of interest" description="Disordered" evidence="5">
    <location>
        <begin position="39"/>
        <end position="59"/>
    </location>
</feature>
<gene>
    <name evidence="8" type="ORF">ATE80_15145</name>
</gene>
<keyword evidence="2" id="KW-0645">Protease</keyword>
<keyword evidence="4" id="KW-0788">Thiol protease</keyword>
<dbReference type="PROSITE" id="PS51935">
    <property type="entry name" value="NLPC_P60"/>
    <property type="match status" value="1"/>
</dbReference>
<evidence type="ECO:0000313" key="8">
    <source>
        <dbReference type="EMBL" id="KUH37971.1"/>
    </source>
</evidence>
<proteinExistence type="inferred from homology"/>
<comment type="similarity">
    <text evidence="1">Belongs to the peptidase C40 family.</text>
</comment>
<evidence type="ECO:0000259" key="7">
    <source>
        <dbReference type="PROSITE" id="PS51935"/>
    </source>
</evidence>
<feature type="compositionally biased region" description="Pro residues" evidence="5">
    <location>
        <begin position="222"/>
        <end position="231"/>
    </location>
</feature>
<feature type="region of interest" description="Disordered" evidence="5">
    <location>
        <begin position="193"/>
        <end position="281"/>
    </location>
</feature>
<dbReference type="Pfam" id="PF00877">
    <property type="entry name" value="NLPC_P60"/>
    <property type="match status" value="1"/>
</dbReference>
<dbReference type="AlphaFoldDB" id="A0A124ECK4"/>